<dbReference type="EMBL" id="VUNL01000014">
    <property type="protein sequence ID" value="MSV25690.1"/>
    <property type="molecule type" value="Genomic_DNA"/>
</dbReference>
<dbReference type="SUPFAM" id="SSF88946">
    <property type="entry name" value="Sigma2 domain of RNA polymerase sigma factors"/>
    <property type="match status" value="1"/>
</dbReference>
<dbReference type="InterPro" id="IPR007630">
    <property type="entry name" value="RNA_pol_sigma70_r4"/>
</dbReference>
<keyword evidence="3" id="KW-0238">DNA-binding</keyword>
<proteinExistence type="predicted"/>
<dbReference type="GO" id="GO:0006352">
    <property type="term" value="P:DNA-templated transcription initiation"/>
    <property type="evidence" value="ECO:0007669"/>
    <property type="project" value="InterPro"/>
</dbReference>
<evidence type="ECO:0000256" key="2">
    <source>
        <dbReference type="ARBA" id="ARBA00023082"/>
    </source>
</evidence>
<dbReference type="AlphaFoldDB" id="A0A6I2V023"/>
<evidence type="ECO:0000313" key="6">
    <source>
        <dbReference type="EMBL" id="MSV25690.1"/>
    </source>
</evidence>
<evidence type="ECO:0000313" key="7">
    <source>
        <dbReference type="Proteomes" id="UP000430222"/>
    </source>
</evidence>
<evidence type="ECO:0000256" key="4">
    <source>
        <dbReference type="ARBA" id="ARBA00023163"/>
    </source>
</evidence>
<dbReference type="NCBIfam" id="TIGR02937">
    <property type="entry name" value="sigma70-ECF"/>
    <property type="match status" value="1"/>
</dbReference>
<gene>
    <name evidence="6" type="ORF">FYJ78_11050</name>
</gene>
<evidence type="ECO:0000256" key="3">
    <source>
        <dbReference type="ARBA" id="ARBA00023125"/>
    </source>
</evidence>
<keyword evidence="7" id="KW-1185">Reference proteome</keyword>
<sequence length="236" mass="26984">MVHHSRFFAPHSHLLQWICPFEMDNRGEEGGIPMENKNSDRDPVYAMSKQEEDALIRLAAEDSGAMLRLFALYQGLLRHEAGRRYLSALGDETEGLARLAFVEAVHDYDPERGVHFAAFLQRRVRLRLHDAAARLRRERSRTVHEGAAEVCPGLLGAPDGCPEGHPEETVCRREYLRQLLHWLSPAEKRLLNLLFVQDLTQVQAARILGVTRQSISKAKEKLLRRLRMKNGFTCPE</sequence>
<accession>A0A6I2V023</accession>
<protein>
    <submittedName>
        <fullName evidence="6">Sigma-70 family RNA polymerase sigma factor</fullName>
    </submittedName>
</protein>
<dbReference type="GO" id="GO:0016987">
    <property type="term" value="F:sigma factor activity"/>
    <property type="evidence" value="ECO:0007669"/>
    <property type="project" value="UniProtKB-KW"/>
</dbReference>
<dbReference type="InterPro" id="IPR013325">
    <property type="entry name" value="RNA_pol_sigma_r2"/>
</dbReference>
<comment type="caution">
    <text evidence="6">The sequence shown here is derived from an EMBL/GenBank/DDBJ whole genome shotgun (WGS) entry which is preliminary data.</text>
</comment>
<evidence type="ECO:0000259" key="5">
    <source>
        <dbReference type="Pfam" id="PF04545"/>
    </source>
</evidence>
<dbReference type="SUPFAM" id="SSF88659">
    <property type="entry name" value="Sigma3 and sigma4 domains of RNA polymerase sigma factors"/>
    <property type="match status" value="1"/>
</dbReference>
<organism evidence="6 7">
    <name type="scientific">Selenomonas montiformis</name>
    <dbReference type="NCBI Taxonomy" id="2652285"/>
    <lineage>
        <taxon>Bacteria</taxon>
        <taxon>Bacillati</taxon>
        <taxon>Bacillota</taxon>
        <taxon>Negativicutes</taxon>
        <taxon>Selenomonadales</taxon>
        <taxon>Selenomonadaceae</taxon>
        <taxon>Selenomonas</taxon>
    </lineage>
</organism>
<dbReference type="PANTHER" id="PTHR30385">
    <property type="entry name" value="SIGMA FACTOR F FLAGELLAR"/>
    <property type="match status" value="1"/>
</dbReference>
<name>A0A6I2V023_9FIRM</name>
<feature type="domain" description="RNA polymerase sigma-70 region 4" evidence="5">
    <location>
        <begin position="180"/>
        <end position="227"/>
    </location>
</feature>
<keyword evidence="1" id="KW-0805">Transcription regulation</keyword>
<dbReference type="InterPro" id="IPR014284">
    <property type="entry name" value="RNA_pol_sigma-70_dom"/>
</dbReference>
<dbReference type="GO" id="GO:0003677">
    <property type="term" value="F:DNA binding"/>
    <property type="evidence" value="ECO:0007669"/>
    <property type="project" value="UniProtKB-KW"/>
</dbReference>
<reference evidence="6 7" key="1">
    <citation type="submission" date="2019-08" db="EMBL/GenBank/DDBJ databases">
        <title>In-depth cultivation of the pig gut microbiome towards novel bacterial diversity and tailored functional studies.</title>
        <authorList>
            <person name="Wylensek D."/>
            <person name="Hitch T.C.A."/>
            <person name="Clavel T."/>
        </authorList>
    </citation>
    <scope>NUCLEOTIDE SEQUENCE [LARGE SCALE GENOMIC DNA]</scope>
    <source>
        <strain evidence="7">WCA-380-WT-3B3</strain>
    </source>
</reference>
<keyword evidence="4" id="KW-0804">Transcription</keyword>
<dbReference type="Gene3D" id="1.20.140.160">
    <property type="match status" value="1"/>
</dbReference>
<dbReference type="Pfam" id="PF04545">
    <property type="entry name" value="Sigma70_r4"/>
    <property type="match status" value="1"/>
</dbReference>
<keyword evidence="2" id="KW-0731">Sigma factor</keyword>
<evidence type="ECO:0000256" key="1">
    <source>
        <dbReference type="ARBA" id="ARBA00023015"/>
    </source>
</evidence>
<dbReference type="InterPro" id="IPR013324">
    <property type="entry name" value="RNA_pol_sigma_r3/r4-like"/>
</dbReference>
<dbReference type="Proteomes" id="UP000430222">
    <property type="component" value="Unassembled WGS sequence"/>
</dbReference>